<dbReference type="InterPro" id="IPR036259">
    <property type="entry name" value="MFS_trans_sf"/>
</dbReference>
<feature type="transmembrane region" description="Helical" evidence="5">
    <location>
        <begin position="85"/>
        <end position="103"/>
    </location>
</feature>
<evidence type="ECO:0000256" key="5">
    <source>
        <dbReference type="SAM" id="Phobius"/>
    </source>
</evidence>
<keyword evidence="2 5" id="KW-0812">Transmembrane</keyword>
<feature type="transmembrane region" description="Helical" evidence="5">
    <location>
        <begin position="12"/>
        <end position="33"/>
    </location>
</feature>
<evidence type="ECO:0000313" key="7">
    <source>
        <dbReference type="Proteomes" id="UP001175353"/>
    </source>
</evidence>
<dbReference type="PANTHER" id="PTHR42718">
    <property type="entry name" value="MAJOR FACILITATOR SUPERFAMILY MULTIDRUG TRANSPORTER MFSC"/>
    <property type="match status" value="1"/>
</dbReference>
<keyword evidence="4 5" id="KW-0472">Membrane</keyword>
<comment type="subcellular location">
    <subcellularLocation>
        <location evidence="1">Membrane</location>
        <topology evidence="1">Multi-pass membrane protein</topology>
    </subcellularLocation>
</comment>
<keyword evidence="7" id="KW-1185">Reference proteome</keyword>
<protein>
    <recommendedName>
        <fullName evidence="8">Major facilitator superfamily (MFS) profile domain-containing protein</fullName>
    </recommendedName>
</protein>
<dbReference type="EMBL" id="JAUJLE010000004">
    <property type="protein sequence ID" value="KAK1014271.1"/>
    <property type="molecule type" value="Genomic_DNA"/>
</dbReference>
<dbReference type="AlphaFoldDB" id="A0AAN6R0W1"/>
<organism evidence="6 7">
    <name type="scientific">Friedmanniomyces endolithicus</name>
    <dbReference type="NCBI Taxonomy" id="329885"/>
    <lineage>
        <taxon>Eukaryota</taxon>
        <taxon>Fungi</taxon>
        <taxon>Dikarya</taxon>
        <taxon>Ascomycota</taxon>
        <taxon>Pezizomycotina</taxon>
        <taxon>Dothideomycetes</taxon>
        <taxon>Dothideomycetidae</taxon>
        <taxon>Mycosphaerellales</taxon>
        <taxon>Teratosphaeriaceae</taxon>
        <taxon>Friedmanniomyces</taxon>
    </lineage>
</organism>
<gene>
    <name evidence="6" type="ORF">LTR91_001134</name>
</gene>
<proteinExistence type="predicted"/>
<evidence type="ECO:0000256" key="3">
    <source>
        <dbReference type="ARBA" id="ARBA00022989"/>
    </source>
</evidence>
<name>A0AAN6R0W1_9PEZI</name>
<dbReference type="Proteomes" id="UP001175353">
    <property type="component" value="Unassembled WGS sequence"/>
</dbReference>
<evidence type="ECO:0000256" key="2">
    <source>
        <dbReference type="ARBA" id="ARBA00022692"/>
    </source>
</evidence>
<dbReference type="PANTHER" id="PTHR42718:SF27">
    <property type="entry name" value="TRANSPORTER, PUTATIVE-RELATED"/>
    <property type="match status" value="1"/>
</dbReference>
<accession>A0AAN6R0W1</accession>
<reference evidence="6" key="1">
    <citation type="submission" date="2023-06" db="EMBL/GenBank/DDBJ databases">
        <title>Black Yeasts Isolated from many extreme environments.</title>
        <authorList>
            <person name="Coleine C."/>
            <person name="Stajich J.E."/>
            <person name="Selbmann L."/>
        </authorList>
    </citation>
    <scope>NUCLEOTIDE SEQUENCE</scope>
    <source>
        <strain evidence="6">CCFEE 5200</strain>
    </source>
</reference>
<evidence type="ECO:0000313" key="6">
    <source>
        <dbReference type="EMBL" id="KAK1014271.1"/>
    </source>
</evidence>
<feature type="transmembrane region" description="Helical" evidence="5">
    <location>
        <begin position="123"/>
        <end position="142"/>
    </location>
</feature>
<feature type="transmembrane region" description="Helical" evidence="5">
    <location>
        <begin position="45"/>
        <end position="64"/>
    </location>
</feature>
<sequence length="153" mass="16072">MGLVVHRVKANYLVLGGCLLSVVAPLVLVGAGVESNYWETGFLANIFNPIGADSLFTIANLLITSVFPAKTQALAGGVFNTVSQIGKAVGLALVAVIASTVTAESQIVDKASPAALMVGYRATWWYSFACIVFTVVICLWGLRGIGMVGHKRD</sequence>
<dbReference type="SUPFAM" id="SSF103473">
    <property type="entry name" value="MFS general substrate transporter"/>
    <property type="match status" value="1"/>
</dbReference>
<dbReference type="GO" id="GO:0016020">
    <property type="term" value="C:membrane"/>
    <property type="evidence" value="ECO:0007669"/>
    <property type="project" value="UniProtKB-SubCell"/>
</dbReference>
<dbReference type="Gene3D" id="1.20.1250.20">
    <property type="entry name" value="MFS general substrate transporter like domains"/>
    <property type="match status" value="1"/>
</dbReference>
<comment type="caution">
    <text evidence="6">The sequence shown here is derived from an EMBL/GenBank/DDBJ whole genome shotgun (WGS) entry which is preliminary data.</text>
</comment>
<evidence type="ECO:0000256" key="4">
    <source>
        <dbReference type="ARBA" id="ARBA00023136"/>
    </source>
</evidence>
<evidence type="ECO:0008006" key="8">
    <source>
        <dbReference type="Google" id="ProtNLM"/>
    </source>
</evidence>
<keyword evidence="3 5" id="KW-1133">Transmembrane helix</keyword>
<evidence type="ECO:0000256" key="1">
    <source>
        <dbReference type="ARBA" id="ARBA00004141"/>
    </source>
</evidence>